<evidence type="ECO:0000313" key="3">
    <source>
        <dbReference type="Proteomes" id="UP001163152"/>
    </source>
</evidence>
<dbReference type="AlphaFoldDB" id="A0A9E8ZB55"/>
<dbReference type="Proteomes" id="UP001163152">
    <property type="component" value="Chromosome"/>
</dbReference>
<keyword evidence="3" id="KW-1185">Reference proteome</keyword>
<organism evidence="2 3">
    <name type="scientific">Thermocoleostomius sinensis A174</name>
    <dbReference type="NCBI Taxonomy" id="2016057"/>
    <lineage>
        <taxon>Bacteria</taxon>
        <taxon>Bacillati</taxon>
        <taxon>Cyanobacteriota</taxon>
        <taxon>Cyanophyceae</taxon>
        <taxon>Oculatellales</taxon>
        <taxon>Oculatellaceae</taxon>
        <taxon>Thermocoleostomius</taxon>
    </lineage>
</organism>
<protein>
    <submittedName>
        <fullName evidence="2">DUF2141 domain-containing protein</fullName>
    </submittedName>
</protein>
<gene>
    <name evidence="2" type="ORF">OXH18_20890</name>
</gene>
<evidence type="ECO:0000313" key="2">
    <source>
        <dbReference type="EMBL" id="WAL59601.1"/>
    </source>
</evidence>
<dbReference type="Pfam" id="PF09912">
    <property type="entry name" value="DUF2141"/>
    <property type="match status" value="1"/>
</dbReference>
<dbReference type="InterPro" id="IPR018673">
    <property type="entry name" value="DUF2141"/>
</dbReference>
<proteinExistence type="predicted"/>
<dbReference type="KEGG" id="tsin:OXH18_20890"/>
<dbReference type="RefSeq" id="WP_268609395.1">
    <property type="nucleotide sequence ID" value="NZ_CP113797.1"/>
</dbReference>
<sequence length="189" mass="20968">MNRQFMWQFTLGLFLLVGMGSLYGANQAIAQVETQEIEAQPTEAQSTTTLTVEVANLRNQEGNVCLKLFSSGDGFPNDDDSALERTCVAIDQPIEPTEADELAIDAASENTAPLFRYTFENLAVGNYAVAIYHDRNRDERLNRTLFGIPAEGYGFSNDAPANFGPAKFDDAVFAVEEPNRTIQIRMRYP</sequence>
<accession>A0A9E8ZB55</accession>
<dbReference type="EMBL" id="CP113797">
    <property type="protein sequence ID" value="WAL59601.1"/>
    <property type="molecule type" value="Genomic_DNA"/>
</dbReference>
<evidence type="ECO:0000256" key="1">
    <source>
        <dbReference type="SAM" id="SignalP"/>
    </source>
</evidence>
<reference evidence="2" key="1">
    <citation type="submission" date="2022-12" db="EMBL/GenBank/DDBJ databases">
        <title>Polyphasic identification of a Novel Hot-Spring Cyanobacterium Ocullathermofonsia sinensis gen nov. sp. nov. and Genomic Insights on its Adaptations to the Thermal Habitat.</title>
        <authorList>
            <person name="Daroch M."/>
            <person name="Tang J."/>
            <person name="Jiang Y."/>
        </authorList>
    </citation>
    <scope>NUCLEOTIDE SEQUENCE</scope>
    <source>
        <strain evidence="2">PKUAC-SCTA174</strain>
    </source>
</reference>
<name>A0A9E8ZB55_9CYAN</name>
<feature type="chain" id="PRO_5039403945" evidence="1">
    <location>
        <begin position="31"/>
        <end position="189"/>
    </location>
</feature>
<feature type="signal peptide" evidence="1">
    <location>
        <begin position="1"/>
        <end position="30"/>
    </location>
</feature>
<keyword evidence="1" id="KW-0732">Signal</keyword>